<evidence type="ECO:0000256" key="1">
    <source>
        <dbReference type="ARBA" id="ARBA00006540"/>
    </source>
</evidence>
<evidence type="ECO:0000256" key="8">
    <source>
        <dbReference type="SAM" id="MobiDB-lite"/>
    </source>
</evidence>
<keyword evidence="4 9" id="KW-0689">Ribosomal protein</keyword>
<name>A0A1F4VHX8_UNCKA</name>
<evidence type="ECO:0000256" key="2">
    <source>
        <dbReference type="ARBA" id="ARBA00022730"/>
    </source>
</evidence>
<dbReference type="FunFam" id="2.40.30.10:FF:000004">
    <property type="entry name" value="50S ribosomal protein L3"/>
    <property type="match status" value="1"/>
</dbReference>
<dbReference type="Proteomes" id="UP000177763">
    <property type="component" value="Unassembled WGS sequence"/>
</dbReference>
<reference evidence="9 10" key="1">
    <citation type="journal article" date="2016" name="Nat. Commun.">
        <title>Thousands of microbial genomes shed light on interconnected biogeochemical processes in an aquifer system.</title>
        <authorList>
            <person name="Anantharaman K."/>
            <person name="Brown C.T."/>
            <person name="Hug L.A."/>
            <person name="Sharon I."/>
            <person name="Castelle C.J."/>
            <person name="Probst A.J."/>
            <person name="Thomas B.C."/>
            <person name="Singh A."/>
            <person name="Wilkins M.J."/>
            <person name="Karaoz U."/>
            <person name="Brodie E.L."/>
            <person name="Williams K.H."/>
            <person name="Hubbard S.S."/>
            <person name="Banfield J.F."/>
        </authorList>
    </citation>
    <scope>NUCLEOTIDE SEQUENCE [LARGE SCALE GENOMIC DNA]</scope>
</reference>
<dbReference type="GO" id="GO:0006412">
    <property type="term" value="P:translation"/>
    <property type="evidence" value="ECO:0007669"/>
    <property type="project" value="InterPro"/>
</dbReference>
<keyword evidence="3" id="KW-0694">RNA-binding</keyword>
<evidence type="ECO:0000313" key="10">
    <source>
        <dbReference type="Proteomes" id="UP000177763"/>
    </source>
</evidence>
<comment type="similarity">
    <text evidence="1">Belongs to the universal ribosomal protein uL3 family.</text>
</comment>
<dbReference type="InterPro" id="IPR000597">
    <property type="entry name" value="Ribosomal_uL3"/>
</dbReference>
<keyword evidence="2" id="KW-0699">rRNA-binding</keyword>
<dbReference type="InterPro" id="IPR019927">
    <property type="entry name" value="Ribosomal_uL3_bac/org-type"/>
</dbReference>
<evidence type="ECO:0000256" key="3">
    <source>
        <dbReference type="ARBA" id="ARBA00022884"/>
    </source>
</evidence>
<comment type="caution">
    <text evidence="9">The sequence shown here is derived from an EMBL/GenBank/DDBJ whole genome shotgun (WGS) entry which is preliminary data.</text>
</comment>
<dbReference type="PANTHER" id="PTHR11229">
    <property type="entry name" value="50S RIBOSOMAL PROTEIN L3"/>
    <property type="match status" value="1"/>
</dbReference>
<dbReference type="InterPro" id="IPR009000">
    <property type="entry name" value="Transl_B-barrel_sf"/>
</dbReference>
<dbReference type="GO" id="GO:0019843">
    <property type="term" value="F:rRNA binding"/>
    <property type="evidence" value="ECO:0007669"/>
    <property type="project" value="UniProtKB-KW"/>
</dbReference>
<evidence type="ECO:0000256" key="7">
    <source>
        <dbReference type="ARBA" id="ARBA00035457"/>
    </source>
</evidence>
<dbReference type="GO" id="GO:0003735">
    <property type="term" value="F:structural constituent of ribosome"/>
    <property type="evidence" value="ECO:0007669"/>
    <property type="project" value="InterPro"/>
</dbReference>
<keyword evidence="5" id="KW-0687">Ribonucleoprotein</keyword>
<organism evidence="9 10">
    <name type="scientific">candidate division WWE3 bacterium RIFCSPLOWO2_12_FULL_36_10</name>
    <dbReference type="NCBI Taxonomy" id="1802630"/>
    <lineage>
        <taxon>Bacteria</taxon>
        <taxon>Katanobacteria</taxon>
    </lineage>
</organism>
<evidence type="ECO:0000256" key="4">
    <source>
        <dbReference type="ARBA" id="ARBA00022980"/>
    </source>
</evidence>
<sequence length="130" mass="14151">MSQIFLQDGKVIPVTILRSEENLESDLENKEIVLVGKSKGKGFTGGMKRWNFTGAMATRGQSNKARAPGSIGAQTPGRVFKGKKMAGKHGNKRITLKGLKIVKVFPEKREFMVTGPVPGARNSKVLVEII</sequence>
<feature type="region of interest" description="Disordered" evidence="8">
    <location>
        <begin position="59"/>
        <end position="88"/>
    </location>
</feature>
<evidence type="ECO:0000313" key="9">
    <source>
        <dbReference type="EMBL" id="OGC56695.1"/>
    </source>
</evidence>
<dbReference type="Gene3D" id="2.40.30.10">
    <property type="entry name" value="Translation factors"/>
    <property type="match status" value="1"/>
</dbReference>
<evidence type="ECO:0000256" key="6">
    <source>
        <dbReference type="ARBA" id="ARBA00035243"/>
    </source>
</evidence>
<gene>
    <name evidence="9" type="ORF">A3H26_00530</name>
</gene>
<dbReference type="EMBL" id="MEVN01000032">
    <property type="protein sequence ID" value="OGC56695.1"/>
    <property type="molecule type" value="Genomic_DNA"/>
</dbReference>
<dbReference type="STRING" id="1802630.A3H26_00530"/>
<dbReference type="PANTHER" id="PTHR11229:SF16">
    <property type="entry name" value="LARGE RIBOSOMAL SUBUNIT PROTEIN UL3C"/>
    <property type="match status" value="1"/>
</dbReference>
<protein>
    <recommendedName>
        <fullName evidence="6">Large ribosomal subunit protein uL3</fullName>
    </recommendedName>
    <alternativeName>
        <fullName evidence="7">50S ribosomal protein L3</fullName>
    </alternativeName>
</protein>
<dbReference type="Pfam" id="PF00297">
    <property type="entry name" value="Ribosomal_L3"/>
    <property type="match status" value="1"/>
</dbReference>
<proteinExistence type="inferred from homology"/>
<accession>A0A1F4VHX8</accession>
<dbReference type="SUPFAM" id="SSF50447">
    <property type="entry name" value="Translation proteins"/>
    <property type="match status" value="1"/>
</dbReference>
<evidence type="ECO:0000256" key="5">
    <source>
        <dbReference type="ARBA" id="ARBA00023274"/>
    </source>
</evidence>
<dbReference type="AlphaFoldDB" id="A0A1F4VHX8"/>
<dbReference type="GO" id="GO:0022625">
    <property type="term" value="C:cytosolic large ribosomal subunit"/>
    <property type="evidence" value="ECO:0007669"/>
    <property type="project" value="TreeGrafter"/>
</dbReference>